<evidence type="ECO:0000313" key="2">
    <source>
        <dbReference type="EMBL" id="CAL4205421.1"/>
    </source>
</evidence>
<feature type="compositionally biased region" description="Acidic residues" evidence="1">
    <location>
        <begin position="11"/>
        <end position="37"/>
    </location>
</feature>
<proteinExistence type="predicted"/>
<feature type="compositionally biased region" description="Basic and acidic residues" evidence="1">
    <location>
        <begin position="1"/>
        <end position="10"/>
    </location>
</feature>
<evidence type="ECO:0000256" key="1">
    <source>
        <dbReference type="SAM" id="MobiDB-lite"/>
    </source>
</evidence>
<organism evidence="2 3">
    <name type="scientific">Meganyctiphanes norvegica</name>
    <name type="common">Northern krill</name>
    <name type="synonym">Thysanopoda norvegica</name>
    <dbReference type="NCBI Taxonomy" id="48144"/>
    <lineage>
        <taxon>Eukaryota</taxon>
        <taxon>Metazoa</taxon>
        <taxon>Ecdysozoa</taxon>
        <taxon>Arthropoda</taxon>
        <taxon>Crustacea</taxon>
        <taxon>Multicrustacea</taxon>
        <taxon>Malacostraca</taxon>
        <taxon>Eumalacostraca</taxon>
        <taxon>Eucarida</taxon>
        <taxon>Euphausiacea</taxon>
        <taxon>Euphausiidae</taxon>
        <taxon>Meganyctiphanes</taxon>
    </lineage>
</organism>
<accession>A0AAV2SLG6</accession>
<evidence type="ECO:0000313" key="3">
    <source>
        <dbReference type="Proteomes" id="UP001497623"/>
    </source>
</evidence>
<feature type="compositionally biased region" description="Basic and acidic residues" evidence="1">
    <location>
        <begin position="50"/>
        <end position="66"/>
    </location>
</feature>
<feature type="non-terminal residue" evidence="2">
    <location>
        <position position="217"/>
    </location>
</feature>
<comment type="caution">
    <text evidence="2">The sequence shown here is derived from an EMBL/GenBank/DDBJ whole genome shotgun (WGS) entry which is preliminary data.</text>
</comment>
<reference evidence="2 3" key="1">
    <citation type="submission" date="2024-05" db="EMBL/GenBank/DDBJ databases">
        <authorList>
            <person name="Wallberg A."/>
        </authorList>
    </citation>
    <scope>NUCLEOTIDE SEQUENCE [LARGE SCALE GENOMIC DNA]</scope>
</reference>
<protein>
    <submittedName>
        <fullName evidence="2">Uncharacterized protein</fullName>
    </submittedName>
</protein>
<feature type="region of interest" description="Disordered" evidence="1">
    <location>
        <begin position="1"/>
        <end position="71"/>
    </location>
</feature>
<gene>
    <name evidence="2" type="ORF">MNOR_LOCUS37921</name>
</gene>
<sequence length="217" mass="24485">LQKKAEKASEGEEDTTETQEEEEVMNEESEEEVESTEEGNNAESEETTEPEQKENKETTEKNKENSDNTVKNLDFHKARRTLYIHFPPGPIGESGMEMLENIYKNNGKLVLPQQVCFAAFPSEEVVDAIKPKLEELQVNDKPLAVKYMGAKGTDMDDPCINPYRIKVQGLLVHPDEKQVAKKFPTGKITQTIKKLKCVTLDFNTKEEAHEALKSAKG</sequence>
<keyword evidence="3" id="KW-1185">Reference proteome</keyword>
<feature type="non-terminal residue" evidence="2">
    <location>
        <position position="1"/>
    </location>
</feature>
<dbReference type="EMBL" id="CAXKWB010080964">
    <property type="protein sequence ID" value="CAL4205421.1"/>
    <property type="molecule type" value="Genomic_DNA"/>
</dbReference>
<name>A0AAV2SLG6_MEGNR</name>
<dbReference type="Proteomes" id="UP001497623">
    <property type="component" value="Unassembled WGS sequence"/>
</dbReference>
<dbReference type="AlphaFoldDB" id="A0AAV2SLG6"/>